<sequence length="341" mass="39041">MNEYEKEMMDLYKKSLGEKQDFHGIVCPGSQKKPCRLCDLCKEILFDRSIPKEAPLRKRASSLNAKQHYFSNVVFLADPSTVIVFEYGDKIFKQLLAMQMNADQGFKDFWHPIVGRWMIIERIQGATKEQVDYYVKPKDPTKLTDMSILSRMYNLSTITDLTKDGKVKPIYQSKLEKTSIMRILPSWLGPDYGLKFFEKIEYHYNISEEDFRACQAGEINPVRIGGVESVTKTEWKPIGTEPKWEVPPKQEVQPVPVRTVSKEEALWGVSGGEPVAAPITTLGKTEESVPLDDDELPACYGEFDTTDPDCSVQKCAEWSEGCKQYRDEKLAKRRAAKRLSR</sequence>
<gene>
    <name evidence="2" type="ORF">MM415A00818_0018</name>
    <name evidence="1" type="ORF">MM415B00985_0018</name>
</gene>
<dbReference type="Gene3D" id="3.90.198.10">
    <property type="entry name" value="Replication Fork Single-Stranded Dna Binding Protein"/>
    <property type="match status" value="1"/>
</dbReference>
<proteinExistence type="predicted"/>
<dbReference type="GO" id="GO:0003697">
    <property type="term" value="F:single-stranded DNA binding"/>
    <property type="evidence" value="ECO:0007669"/>
    <property type="project" value="InterPro"/>
</dbReference>
<evidence type="ECO:0000313" key="1">
    <source>
        <dbReference type="EMBL" id="QJA61184.1"/>
    </source>
</evidence>
<name>A0A6M3IUY1_9ZZZZ</name>
<dbReference type="EMBL" id="MT141433">
    <property type="protein sequence ID" value="QJA61184.1"/>
    <property type="molecule type" value="Genomic_DNA"/>
</dbReference>
<organism evidence="1">
    <name type="scientific">viral metagenome</name>
    <dbReference type="NCBI Taxonomy" id="1070528"/>
    <lineage>
        <taxon>unclassified sequences</taxon>
        <taxon>metagenomes</taxon>
        <taxon>organismal metagenomes</taxon>
    </lineage>
</organism>
<accession>A0A6M3IUY1</accession>
<dbReference type="EMBL" id="MT142399">
    <property type="protein sequence ID" value="QJA79929.1"/>
    <property type="molecule type" value="Genomic_DNA"/>
</dbReference>
<protein>
    <submittedName>
        <fullName evidence="1">Uncharacterized protein</fullName>
    </submittedName>
</protein>
<dbReference type="InterPro" id="IPR044947">
    <property type="entry name" value="Phage_T4_Gp32_ssDNA-bd_sf"/>
</dbReference>
<dbReference type="AlphaFoldDB" id="A0A6M3IUY1"/>
<reference evidence="1" key="1">
    <citation type="submission" date="2020-03" db="EMBL/GenBank/DDBJ databases">
        <title>The deep terrestrial virosphere.</title>
        <authorList>
            <person name="Holmfeldt K."/>
            <person name="Nilsson E."/>
            <person name="Simone D."/>
            <person name="Lopez-Fernandez M."/>
            <person name="Wu X."/>
            <person name="de Brujin I."/>
            <person name="Lundin D."/>
            <person name="Andersson A."/>
            <person name="Bertilsson S."/>
            <person name="Dopson M."/>
        </authorList>
    </citation>
    <scope>NUCLEOTIDE SEQUENCE</scope>
    <source>
        <strain evidence="2">MM415A00818</strain>
        <strain evidence="1">MM415B00985</strain>
    </source>
</reference>
<evidence type="ECO:0000313" key="2">
    <source>
        <dbReference type="EMBL" id="QJA79929.1"/>
    </source>
</evidence>